<dbReference type="Proteomes" id="UP000265515">
    <property type="component" value="Unassembled WGS sequence"/>
</dbReference>
<dbReference type="PANTHER" id="PTHR38585">
    <property type="entry name" value="TRANSMEMBRANE PROTEIN"/>
    <property type="match status" value="1"/>
</dbReference>
<dbReference type="OrthoDB" id="70850at2759"/>
<dbReference type="OMA" id="RNSMPAN"/>
<sequence>MAMRRDAWVDAASQCQTAVARVGAYGAEITSPALPFLAQTGAAGAVFLAGLVGFQYAGYVCGISCVTPALGPMFGCAAVGVSSVAAGQAAAAMHRLIEVGDLWPNNSFGATQREEILLHALMGIAGFKALGGSFRNVMPSNLGYPGALARFSIPAKGEGYAVEAERAVIRRMFKQFGCHHCGRRSGGCIADHMPPNKQMIVMRSRLSIGALGLGLLRLFFPAKGQLKTRAKDGVTFKGSSSNPGQTRGSTNAILSDAARAIGLGTKSGKAGSVRRYDGDAARASRFQVFQRFYPQCESCSQRQSSAMKQERHVLVMHFKRGRPEVSTWLDPMSSIPCSMCTLPAVIVLWHVLPPQTCMRVSVLWEDGSSGMNNHDTLMANHLLKRPEVGYLSFYLGRHPS</sequence>
<protein>
    <submittedName>
        <fullName evidence="1">Uncharacterized protein</fullName>
    </submittedName>
</protein>
<gene>
    <name evidence="1" type="ORF">CBR_g23801</name>
</gene>
<evidence type="ECO:0000313" key="1">
    <source>
        <dbReference type="EMBL" id="GBG61846.1"/>
    </source>
</evidence>
<accession>A0A388JVL1</accession>
<dbReference type="AlphaFoldDB" id="A0A388JVL1"/>
<reference evidence="1 2" key="1">
    <citation type="journal article" date="2018" name="Cell">
        <title>The Chara Genome: Secondary Complexity and Implications for Plant Terrestrialization.</title>
        <authorList>
            <person name="Nishiyama T."/>
            <person name="Sakayama H."/>
            <person name="Vries J.D."/>
            <person name="Buschmann H."/>
            <person name="Saint-Marcoux D."/>
            <person name="Ullrich K.K."/>
            <person name="Haas F.B."/>
            <person name="Vanderstraeten L."/>
            <person name="Becker D."/>
            <person name="Lang D."/>
            <person name="Vosolsobe S."/>
            <person name="Rombauts S."/>
            <person name="Wilhelmsson P.K.I."/>
            <person name="Janitza P."/>
            <person name="Kern R."/>
            <person name="Heyl A."/>
            <person name="Rumpler F."/>
            <person name="Villalobos L.I.A.C."/>
            <person name="Clay J.M."/>
            <person name="Skokan R."/>
            <person name="Toyoda A."/>
            <person name="Suzuki Y."/>
            <person name="Kagoshima H."/>
            <person name="Schijlen E."/>
            <person name="Tajeshwar N."/>
            <person name="Catarino B."/>
            <person name="Hetherington A.J."/>
            <person name="Saltykova A."/>
            <person name="Bonnot C."/>
            <person name="Breuninger H."/>
            <person name="Symeonidi A."/>
            <person name="Radhakrishnan G.V."/>
            <person name="Van Nieuwerburgh F."/>
            <person name="Deforce D."/>
            <person name="Chang C."/>
            <person name="Karol K.G."/>
            <person name="Hedrich R."/>
            <person name="Ulvskov P."/>
            <person name="Glockner G."/>
            <person name="Delwiche C.F."/>
            <person name="Petrasek J."/>
            <person name="Van de Peer Y."/>
            <person name="Friml J."/>
            <person name="Beilby M."/>
            <person name="Dolan L."/>
            <person name="Kohara Y."/>
            <person name="Sugano S."/>
            <person name="Fujiyama A."/>
            <person name="Delaux P.-M."/>
            <person name="Quint M."/>
            <person name="TheiBen G."/>
            <person name="Hagemann M."/>
            <person name="Harholt J."/>
            <person name="Dunand C."/>
            <person name="Zachgo S."/>
            <person name="Langdale J."/>
            <person name="Maumus F."/>
            <person name="Straeten D.V.D."/>
            <person name="Gould S.B."/>
            <person name="Rensing S.A."/>
        </authorList>
    </citation>
    <scope>NUCLEOTIDE SEQUENCE [LARGE SCALE GENOMIC DNA]</scope>
    <source>
        <strain evidence="1 2">S276</strain>
    </source>
</reference>
<keyword evidence="2" id="KW-1185">Reference proteome</keyword>
<dbReference type="PANTHER" id="PTHR38585:SF1">
    <property type="entry name" value="TRANSMEMBRANE PROTEIN"/>
    <property type="match status" value="1"/>
</dbReference>
<organism evidence="1 2">
    <name type="scientific">Chara braunii</name>
    <name type="common">Braun's stonewort</name>
    <dbReference type="NCBI Taxonomy" id="69332"/>
    <lineage>
        <taxon>Eukaryota</taxon>
        <taxon>Viridiplantae</taxon>
        <taxon>Streptophyta</taxon>
        <taxon>Charophyceae</taxon>
        <taxon>Charales</taxon>
        <taxon>Characeae</taxon>
        <taxon>Chara</taxon>
    </lineage>
</organism>
<evidence type="ECO:0000313" key="2">
    <source>
        <dbReference type="Proteomes" id="UP000265515"/>
    </source>
</evidence>
<name>A0A388JVL1_CHABU</name>
<dbReference type="STRING" id="69332.A0A388JVL1"/>
<dbReference type="Gramene" id="GBG61846">
    <property type="protein sequence ID" value="GBG61846"/>
    <property type="gene ID" value="CBR_g23801"/>
</dbReference>
<dbReference type="EMBL" id="BFEA01000023">
    <property type="protein sequence ID" value="GBG61846.1"/>
    <property type="molecule type" value="Genomic_DNA"/>
</dbReference>
<proteinExistence type="predicted"/>
<comment type="caution">
    <text evidence="1">The sequence shown here is derived from an EMBL/GenBank/DDBJ whole genome shotgun (WGS) entry which is preliminary data.</text>
</comment>